<dbReference type="PROSITE" id="PS01295">
    <property type="entry name" value="ISPD"/>
    <property type="match status" value="1"/>
</dbReference>
<gene>
    <name evidence="3" type="ORF">S01H4_60009</name>
</gene>
<evidence type="ECO:0000256" key="2">
    <source>
        <dbReference type="ARBA" id="ARBA00022695"/>
    </source>
</evidence>
<comment type="caution">
    <text evidence="3">The sequence shown here is derived from an EMBL/GenBank/DDBJ whole genome shotgun (WGS) entry which is preliminary data.</text>
</comment>
<dbReference type="GO" id="GO:0050518">
    <property type="term" value="F:2-C-methyl-D-erythritol 4-phosphate cytidylyltransferase activity"/>
    <property type="evidence" value="ECO:0007669"/>
    <property type="project" value="TreeGrafter"/>
</dbReference>
<dbReference type="PANTHER" id="PTHR32125:SF4">
    <property type="entry name" value="2-C-METHYL-D-ERYTHRITOL 4-PHOSPHATE CYTIDYLYLTRANSFERASE, CHLOROPLASTIC"/>
    <property type="match status" value="1"/>
</dbReference>
<dbReference type="GO" id="GO:0008299">
    <property type="term" value="P:isoprenoid biosynthetic process"/>
    <property type="evidence" value="ECO:0007669"/>
    <property type="project" value="InterPro"/>
</dbReference>
<dbReference type="InterPro" id="IPR034683">
    <property type="entry name" value="IspD/TarI"/>
</dbReference>
<proteinExistence type="predicted"/>
<keyword evidence="2" id="KW-0548">Nucleotidyltransferase</keyword>
<dbReference type="Gene3D" id="3.90.550.10">
    <property type="entry name" value="Spore Coat Polysaccharide Biosynthesis Protein SpsA, Chain A"/>
    <property type="match status" value="1"/>
</dbReference>
<feature type="non-terminal residue" evidence="3">
    <location>
        <position position="1"/>
    </location>
</feature>
<accession>X1DXS5</accession>
<dbReference type="InterPro" id="IPR029044">
    <property type="entry name" value="Nucleotide-diphossugar_trans"/>
</dbReference>
<organism evidence="3">
    <name type="scientific">marine sediment metagenome</name>
    <dbReference type="NCBI Taxonomy" id="412755"/>
    <lineage>
        <taxon>unclassified sequences</taxon>
        <taxon>metagenomes</taxon>
        <taxon>ecological metagenomes</taxon>
    </lineage>
</organism>
<dbReference type="CDD" id="cd02516">
    <property type="entry name" value="CDP-ME_synthetase"/>
    <property type="match status" value="1"/>
</dbReference>
<dbReference type="EMBL" id="BART01035289">
    <property type="protein sequence ID" value="GAH12965.1"/>
    <property type="molecule type" value="Genomic_DNA"/>
</dbReference>
<evidence type="ECO:0008006" key="4">
    <source>
        <dbReference type="Google" id="ProtNLM"/>
    </source>
</evidence>
<dbReference type="AlphaFoldDB" id="X1DXS5"/>
<evidence type="ECO:0000313" key="3">
    <source>
        <dbReference type="EMBL" id="GAH12965.1"/>
    </source>
</evidence>
<dbReference type="PANTHER" id="PTHR32125">
    <property type="entry name" value="2-C-METHYL-D-ERYTHRITOL 4-PHOSPHATE CYTIDYLYLTRANSFERASE, CHLOROPLASTIC"/>
    <property type="match status" value="1"/>
</dbReference>
<evidence type="ECO:0000256" key="1">
    <source>
        <dbReference type="ARBA" id="ARBA00022679"/>
    </source>
</evidence>
<dbReference type="InterPro" id="IPR018294">
    <property type="entry name" value="ISPD_synthase_CS"/>
</dbReference>
<dbReference type="InterPro" id="IPR050088">
    <property type="entry name" value="IspD/TarI_cytidylyltransf_bact"/>
</dbReference>
<dbReference type="SUPFAM" id="SSF53448">
    <property type="entry name" value="Nucleotide-diphospho-sugar transferases"/>
    <property type="match status" value="1"/>
</dbReference>
<reference evidence="3" key="1">
    <citation type="journal article" date="2014" name="Front. Microbiol.">
        <title>High frequency of phylogenetically diverse reductive dehalogenase-homologous genes in deep subseafloor sedimentary metagenomes.</title>
        <authorList>
            <person name="Kawai M."/>
            <person name="Futagami T."/>
            <person name="Toyoda A."/>
            <person name="Takaki Y."/>
            <person name="Nishi S."/>
            <person name="Hori S."/>
            <person name="Arai W."/>
            <person name="Tsubouchi T."/>
            <person name="Morono Y."/>
            <person name="Uchiyama I."/>
            <person name="Ito T."/>
            <person name="Fujiyama A."/>
            <person name="Inagaki F."/>
            <person name="Takami H."/>
        </authorList>
    </citation>
    <scope>NUCLEOTIDE SEQUENCE</scope>
    <source>
        <strain evidence="3">Expedition CK06-06</strain>
    </source>
</reference>
<name>X1DXS5_9ZZZZ</name>
<dbReference type="Pfam" id="PF01128">
    <property type="entry name" value="IspD"/>
    <property type="match status" value="1"/>
</dbReference>
<keyword evidence="1" id="KW-0808">Transferase</keyword>
<sequence length="180" mass="19472">HPEVSEIILVLEKEMPAGKYSSRYGKISDVVPGGKERQDSVIAGFSKLDPGGTDIVLIHDGVRPLVSEDLISRVIAAARENGAAVPVIPLEDTIKKIRGDRVLDTMDRDGLGRVQTPQGFDYSILKAAFEKAAREGLSETDEASLVEKLGQDIIAVPGEQRNIKLTTPLDLKIAEVFLAD</sequence>
<protein>
    <recommendedName>
        <fullName evidence="4">2-C-methyl-D-erythritol 4-phosphate cytidylyltransferase</fullName>
    </recommendedName>
</protein>